<dbReference type="Proteomes" id="UP001205105">
    <property type="component" value="Unassembled WGS sequence"/>
</dbReference>
<evidence type="ECO:0008006" key="14">
    <source>
        <dbReference type="Google" id="ProtNLM"/>
    </source>
</evidence>
<sequence length="1805" mass="191775">MTQLQAQQAALVALARRSDSAVFHAGSQVWVPIETVAGLAPDGSKKKQRTWQRGVVEVVHQQPTGELLLDVRTEQGQQLEGLPAADCCLQNERDDTVDDLVKSDFLHEPGGSILIAANPHKRLRQLYGPRMMAQYRGVPLGELSPHVYAIAEQAYAAMMMDEARQAILISGESGAGKTESAKMVMQYLAHRAMPAHAQHARLEGGGGSGGIPRTGSGAPGAGGKAHANGGLESAPIEEQVLESNPLLEAFGNAKTSRNDNSSRFGKFVEIDFDAGGRVTGASISTYLLERSRVVSIKAPERSYHIFYQVCWLSNAAAFRYLRQSGVYELSDVDDAQEFRHTLEAMRIVGLQQHHVDAVLRTVAGVLHLGNAAFSDNNSDEAVVADGGSMAALETAARLLGVSDVGLEAALTTRAIETRGERIVKRLDCREAAESRDALAKTLYARLFDWLVAAINKKINSLGSGGGGANARRIGILDIYGFESFDINSFEQLCINLANERLQQQFNAHVFKGEQEEYAREGIAWSYIDFVDNQDCLDLLEGAAGASGLGVFPLIDEACRLPRATYQDLAHTLRSRLAGQPRFGAPKRAQHAFVVDHYAGGVCYTTEQLMEKNKDFVVAEHAHLLGGSTITIIRELFAADAAAAATGGAAADAIAAAAGSELPSPRKADGKIGGRNCVKPNPESRPGSLQPEYVLEQLRAGGVLEAVRIACAGFPTRKPFRPFAQRYALLLPEAPANARQRPTSPGGGSNGGLALPLTPTGFIDWFALSEPQLADVSRRILFASQLEGWQLGRSRVFLRAGQLAQLEGARGRRLAVSATKIQAAWRGMEARQLLRRARAAAVAIQSAWRGHVARKEAGRLRRERAATKLQATWRMHRQRSAFLLQRRTRAAVTIQSYVRMAQQRRRFIRDTELGKKQAARAAAEAARAAAAITIQAAVRRRLAEKKVAQLRREAARLRELTTQRDSLAEERQQLQSSLTAAVQRAERAEAEVATLRAQLASLSSELEASQLQLRTAQAAAAEAVTAASASAAVAAQAAAASELEAAHRKAAQALQAEIEVLRQQRAAGEAAQTALEGEVRELQAAVRGERSQVEALAAASQQKEAEHAAALEGLQAAAAEQRCESAAKDAALTALQAEAIASAAALHSETDQLRQQLASEVAALQAALAEQREQAAAAEEERAAERAAAQERSGHMQSRVAALSERSQRLEAELQAARGREAQLQEELQAAKRAASALQRTPSKIGAMSPGASRTLSNLEQMESPGTIPAVPAATGAAAGAAPAAGLSAQRAEAVETLKSAAVQRRLPVVPVPLGAAGTPLAIPLSSWLLCESLIRWAGAWQPGEIVTAADALQRAIVDAADGGGLRGQAYWLACSLAAGGLLKFRTVGRREYSHLLRLSDALINCTPVHEALGDSIADALPVSVAVLLSDEAKRVARRRGHAPVSPGPDESPGGGGGDAAQSPWRALLGGVSNVLEALRAEGVPAPAVRAVAWACLRFIDAELLNALLLRRDCCSVSAAKALQAGLAELRGWVAYVGGEWCCGPEEAEAAIERVTQAARFLVQRHMPAYLHPAWPNPSIAHLLFHCQGKDDCIRKAYRGVDIVADLARSCPALSLQQVYRLSEHQHDDWLGSEGASGRESIGLLETLKRLMAEQQARMGGGGGGGEADGEEEDEEEDLLVEPREAFVLPWRVLTEAARCFVQPPAALLGGSTPARVGSLAPAAGTPSTPMVGGGSPLRPAALSAAPRLPNGSLPAAAAAASPAVQPAMSTLVLLDTIGQACLAADLPPELRGHPEFAFLAPDAEA</sequence>
<dbReference type="SMART" id="SM00242">
    <property type="entry name" value="MYSc"/>
    <property type="match status" value="1"/>
</dbReference>
<evidence type="ECO:0000256" key="9">
    <source>
        <dbReference type="SAM" id="MobiDB-lite"/>
    </source>
</evidence>
<keyword evidence="6 7" id="KW-0009">Actin-binding</keyword>
<evidence type="ECO:0000259" key="11">
    <source>
        <dbReference type="PROSITE" id="PS51456"/>
    </source>
</evidence>
<keyword evidence="3 8" id="KW-0175">Coiled coil</keyword>
<keyword evidence="2 7" id="KW-0067">ATP-binding</keyword>
<evidence type="ECO:0000256" key="8">
    <source>
        <dbReference type="SAM" id="Coils"/>
    </source>
</evidence>
<dbReference type="EMBL" id="JADXDR010000171">
    <property type="protein sequence ID" value="KAI7836877.1"/>
    <property type="molecule type" value="Genomic_DNA"/>
</dbReference>
<dbReference type="SUPFAM" id="SSF52540">
    <property type="entry name" value="P-loop containing nucleoside triphosphate hydrolases"/>
    <property type="match status" value="1"/>
</dbReference>
<organism evidence="12 13">
    <name type="scientific">Chlorella ohadii</name>
    <dbReference type="NCBI Taxonomy" id="2649997"/>
    <lineage>
        <taxon>Eukaryota</taxon>
        <taxon>Viridiplantae</taxon>
        <taxon>Chlorophyta</taxon>
        <taxon>core chlorophytes</taxon>
        <taxon>Trebouxiophyceae</taxon>
        <taxon>Chlorellales</taxon>
        <taxon>Chlorellaceae</taxon>
        <taxon>Chlorella clade</taxon>
        <taxon>Chlorella</taxon>
    </lineage>
</organism>
<feature type="coiled-coil region" evidence="8">
    <location>
        <begin position="939"/>
        <end position="1018"/>
    </location>
</feature>
<evidence type="ECO:0000313" key="12">
    <source>
        <dbReference type="EMBL" id="KAI7836877.1"/>
    </source>
</evidence>
<feature type="region of interest" description="Disordered" evidence="9">
    <location>
        <begin position="1232"/>
        <end position="1251"/>
    </location>
</feature>
<dbReference type="Gene3D" id="1.20.120.720">
    <property type="entry name" value="Myosin VI head, motor domain, U50 subdomain"/>
    <property type="match status" value="1"/>
</dbReference>
<dbReference type="PANTHER" id="PTHR13140">
    <property type="entry name" value="MYOSIN"/>
    <property type="match status" value="1"/>
</dbReference>
<dbReference type="Gene3D" id="1.20.58.530">
    <property type="match status" value="1"/>
</dbReference>
<dbReference type="GO" id="GO:0051015">
    <property type="term" value="F:actin filament binding"/>
    <property type="evidence" value="ECO:0007669"/>
    <property type="project" value="TreeGrafter"/>
</dbReference>
<dbReference type="PROSITE" id="PS50096">
    <property type="entry name" value="IQ"/>
    <property type="match status" value="5"/>
</dbReference>
<feature type="region of interest" description="Disordered" evidence="9">
    <location>
        <begin position="196"/>
        <end position="229"/>
    </location>
</feature>
<evidence type="ECO:0000259" key="10">
    <source>
        <dbReference type="PROSITE" id="PS51126"/>
    </source>
</evidence>
<dbReference type="Gene3D" id="3.40.850.10">
    <property type="entry name" value="Kinesin motor domain"/>
    <property type="match status" value="1"/>
</dbReference>
<dbReference type="Gene3D" id="1.10.10.820">
    <property type="match status" value="1"/>
</dbReference>
<evidence type="ECO:0000256" key="6">
    <source>
        <dbReference type="ARBA" id="ARBA00023203"/>
    </source>
</evidence>
<feature type="region of interest" description="Disordered" evidence="9">
    <location>
        <begin position="661"/>
        <end position="688"/>
    </location>
</feature>
<name>A0AAD5DFS6_9CHLO</name>
<comment type="caution">
    <text evidence="12">The sequence shown here is derived from an EMBL/GenBank/DDBJ whole genome shotgun (WGS) entry which is preliminary data.</text>
</comment>
<keyword evidence="1 7" id="KW-0547">Nucleotide-binding</keyword>
<feature type="binding site" evidence="7">
    <location>
        <begin position="171"/>
        <end position="178"/>
    </location>
    <ligand>
        <name>ATP</name>
        <dbReference type="ChEBI" id="CHEBI:30616"/>
    </ligand>
</feature>
<dbReference type="Gene3D" id="6.20.240.20">
    <property type="match status" value="1"/>
</dbReference>
<evidence type="ECO:0000256" key="4">
    <source>
        <dbReference type="ARBA" id="ARBA00023123"/>
    </source>
</evidence>
<evidence type="ECO:0000256" key="5">
    <source>
        <dbReference type="ARBA" id="ARBA00023175"/>
    </source>
</evidence>
<dbReference type="GO" id="GO:0030048">
    <property type="term" value="P:actin filament-based movement"/>
    <property type="evidence" value="ECO:0007669"/>
    <property type="project" value="UniProtKB-ARBA"/>
</dbReference>
<dbReference type="GO" id="GO:0005524">
    <property type="term" value="F:ATP binding"/>
    <property type="evidence" value="ECO:0007669"/>
    <property type="project" value="UniProtKB-UniRule"/>
</dbReference>
<comment type="similarity">
    <text evidence="7">Belongs to the TRAFAC class myosin-kinesin ATPase superfamily. Myosin family.</text>
</comment>
<dbReference type="GO" id="GO:0005737">
    <property type="term" value="C:cytoplasm"/>
    <property type="evidence" value="ECO:0007669"/>
    <property type="project" value="TreeGrafter"/>
</dbReference>
<feature type="compositionally biased region" description="Gly residues" evidence="9">
    <location>
        <begin position="203"/>
        <end position="223"/>
    </location>
</feature>
<dbReference type="InterPro" id="IPR000048">
    <property type="entry name" value="IQ_motif_EF-hand-BS"/>
</dbReference>
<feature type="region of interest" description="Disordered" evidence="9">
    <location>
        <begin position="1656"/>
        <end position="1675"/>
    </location>
</feature>
<dbReference type="PANTHER" id="PTHR13140:SF781">
    <property type="entry name" value="MYOSIN-15"/>
    <property type="match status" value="1"/>
</dbReference>
<keyword evidence="5 7" id="KW-0505">Motor protein</keyword>
<dbReference type="GO" id="GO:0016459">
    <property type="term" value="C:myosin complex"/>
    <property type="evidence" value="ECO:0007669"/>
    <property type="project" value="UniProtKB-KW"/>
</dbReference>
<feature type="coiled-coil region" evidence="8">
    <location>
        <begin position="1043"/>
        <end position="1070"/>
    </location>
</feature>
<evidence type="ECO:0000256" key="7">
    <source>
        <dbReference type="PROSITE-ProRule" id="PRU00782"/>
    </source>
</evidence>
<dbReference type="InterPro" id="IPR036961">
    <property type="entry name" value="Kinesin_motor_dom_sf"/>
</dbReference>
<feature type="region of interest" description="Disordered" evidence="9">
    <location>
        <begin position="1437"/>
        <end position="1460"/>
    </location>
</feature>
<dbReference type="PRINTS" id="PR00193">
    <property type="entry name" value="MYOSINHEAVY"/>
</dbReference>
<dbReference type="GO" id="GO:0000146">
    <property type="term" value="F:microfilament motor activity"/>
    <property type="evidence" value="ECO:0007669"/>
    <property type="project" value="TreeGrafter"/>
</dbReference>
<feature type="compositionally biased region" description="Basic and acidic residues" evidence="9">
    <location>
        <begin position="1178"/>
        <end position="1193"/>
    </location>
</feature>
<dbReference type="GO" id="GO:0016020">
    <property type="term" value="C:membrane"/>
    <property type="evidence" value="ECO:0007669"/>
    <property type="project" value="TreeGrafter"/>
</dbReference>
<evidence type="ECO:0000256" key="3">
    <source>
        <dbReference type="ARBA" id="ARBA00023054"/>
    </source>
</evidence>
<evidence type="ECO:0000313" key="13">
    <source>
        <dbReference type="Proteomes" id="UP001205105"/>
    </source>
</evidence>
<keyword evidence="13" id="KW-1185">Reference proteome</keyword>
<comment type="caution">
    <text evidence="7">Lacks conserved residue(s) required for the propagation of feature annotation.</text>
</comment>
<gene>
    <name evidence="12" type="ORF">COHA_009277</name>
</gene>
<dbReference type="Pfam" id="PF00612">
    <property type="entry name" value="IQ"/>
    <property type="match status" value="4"/>
</dbReference>
<reference evidence="12" key="1">
    <citation type="submission" date="2020-11" db="EMBL/GenBank/DDBJ databases">
        <title>Chlorella ohadii genome sequencing and assembly.</title>
        <authorList>
            <person name="Murik O."/>
            <person name="Treves H."/>
            <person name="Kedem I."/>
            <person name="Shotland Y."/>
            <person name="Kaplan A."/>
        </authorList>
    </citation>
    <scope>NUCLEOTIDE SEQUENCE</scope>
    <source>
        <strain evidence="12">1</strain>
    </source>
</reference>
<proteinExistence type="inferred from homology"/>
<accession>A0AAD5DFS6</accession>
<dbReference type="Pfam" id="PF01843">
    <property type="entry name" value="DIL"/>
    <property type="match status" value="1"/>
</dbReference>
<feature type="domain" description="Dilute" evidence="10">
    <location>
        <begin position="1346"/>
        <end position="1653"/>
    </location>
</feature>
<keyword evidence="4 7" id="KW-0518">Myosin</keyword>
<dbReference type="PROSITE" id="PS51126">
    <property type="entry name" value="DILUTE"/>
    <property type="match status" value="1"/>
</dbReference>
<dbReference type="InterPro" id="IPR002710">
    <property type="entry name" value="Dilute_dom"/>
</dbReference>
<dbReference type="InterPro" id="IPR001609">
    <property type="entry name" value="Myosin_head_motor_dom-like"/>
</dbReference>
<dbReference type="Gene3D" id="1.20.5.190">
    <property type="match status" value="2"/>
</dbReference>
<dbReference type="PROSITE" id="PS51456">
    <property type="entry name" value="MYOSIN_MOTOR"/>
    <property type="match status" value="1"/>
</dbReference>
<dbReference type="InterPro" id="IPR027417">
    <property type="entry name" value="P-loop_NTPase"/>
</dbReference>
<evidence type="ECO:0000256" key="1">
    <source>
        <dbReference type="ARBA" id="ARBA00022741"/>
    </source>
</evidence>
<protein>
    <recommendedName>
        <fullName evidence="14">Myosin-J heavy chain</fullName>
    </recommendedName>
</protein>
<evidence type="ECO:0000256" key="2">
    <source>
        <dbReference type="ARBA" id="ARBA00022840"/>
    </source>
</evidence>
<dbReference type="SMART" id="SM00015">
    <property type="entry name" value="IQ"/>
    <property type="match status" value="5"/>
</dbReference>
<dbReference type="GO" id="GO:0007015">
    <property type="term" value="P:actin filament organization"/>
    <property type="evidence" value="ECO:0007669"/>
    <property type="project" value="TreeGrafter"/>
</dbReference>
<feature type="region of interest" description="Disordered" evidence="9">
    <location>
        <begin position="1174"/>
        <end position="1203"/>
    </location>
</feature>
<feature type="domain" description="Myosin motor" evidence="11">
    <location>
        <begin position="111"/>
        <end position="810"/>
    </location>
</feature>
<dbReference type="Pfam" id="PF00063">
    <property type="entry name" value="Myosin_head"/>
    <property type="match status" value="2"/>
</dbReference>